<dbReference type="Proteomes" id="UP001232973">
    <property type="component" value="Unassembled WGS sequence"/>
</dbReference>
<keyword evidence="2" id="KW-1185">Reference proteome</keyword>
<evidence type="ECO:0000313" key="2">
    <source>
        <dbReference type="Proteomes" id="UP001232973"/>
    </source>
</evidence>
<sequence>MVSDKSAAGEEVSVNAPRARKVAAANPPMQAVEVFETYTFARSERAAWPSVLQQLKSLVAGAEIKVVDIKRDGDELMVTFRRRCTS</sequence>
<comment type="caution">
    <text evidence="1">The sequence shown here is derived from an EMBL/GenBank/DDBJ whole genome shotgun (WGS) entry which is preliminary data.</text>
</comment>
<accession>A0ABT9XKN0</accession>
<dbReference type="EMBL" id="JAUSTP010000025">
    <property type="protein sequence ID" value="MDQ0190830.1"/>
    <property type="molecule type" value="Genomic_DNA"/>
</dbReference>
<evidence type="ECO:0000313" key="1">
    <source>
        <dbReference type="EMBL" id="MDQ0190830.1"/>
    </source>
</evidence>
<proteinExistence type="predicted"/>
<organism evidence="1 2">
    <name type="scientific">Alicyclobacillus cycloheptanicus</name>
    <dbReference type="NCBI Taxonomy" id="1457"/>
    <lineage>
        <taxon>Bacteria</taxon>
        <taxon>Bacillati</taxon>
        <taxon>Bacillota</taxon>
        <taxon>Bacilli</taxon>
        <taxon>Bacillales</taxon>
        <taxon>Alicyclobacillaceae</taxon>
        <taxon>Alicyclobacillus</taxon>
    </lineage>
</organism>
<dbReference type="RefSeq" id="WP_274456206.1">
    <property type="nucleotide sequence ID" value="NZ_CP067097.1"/>
</dbReference>
<name>A0ABT9XKN0_9BACL</name>
<gene>
    <name evidence="1" type="ORF">J2S03_002697</name>
</gene>
<reference evidence="1 2" key="1">
    <citation type="submission" date="2023-07" db="EMBL/GenBank/DDBJ databases">
        <title>Genomic Encyclopedia of Type Strains, Phase IV (KMG-IV): sequencing the most valuable type-strain genomes for metagenomic binning, comparative biology and taxonomic classification.</title>
        <authorList>
            <person name="Goeker M."/>
        </authorList>
    </citation>
    <scope>NUCLEOTIDE SEQUENCE [LARGE SCALE GENOMIC DNA]</scope>
    <source>
        <strain evidence="1 2">DSM 4006</strain>
    </source>
</reference>
<protein>
    <submittedName>
        <fullName evidence="1">Uncharacterized protein</fullName>
    </submittedName>
</protein>